<gene>
    <name evidence="1" type="ORF">GSONMT00079848001</name>
</gene>
<reference evidence="1" key="2">
    <citation type="submission" date="2014-03" db="EMBL/GenBank/DDBJ databases">
        <authorList>
            <person name="Genoscope - CEA"/>
        </authorList>
    </citation>
    <scope>NUCLEOTIDE SEQUENCE</scope>
</reference>
<dbReference type="STRING" id="8022.A0A060VU25"/>
<name>A0A060VU25_ONCMY</name>
<evidence type="ECO:0000313" key="2">
    <source>
        <dbReference type="Proteomes" id="UP000193380"/>
    </source>
</evidence>
<dbReference type="Proteomes" id="UP000193380">
    <property type="component" value="Unassembled WGS sequence"/>
</dbReference>
<dbReference type="PaxDb" id="8022-A0A060VU25"/>
<organism evidence="1 2">
    <name type="scientific">Oncorhynchus mykiss</name>
    <name type="common">Rainbow trout</name>
    <name type="synonym">Salmo gairdneri</name>
    <dbReference type="NCBI Taxonomy" id="8022"/>
    <lineage>
        <taxon>Eukaryota</taxon>
        <taxon>Metazoa</taxon>
        <taxon>Chordata</taxon>
        <taxon>Craniata</taxon>
        <taxon>Vertebrata</taxon>
        <taxon>Euteleostomi</taxon>
        <taxon>Actinopterygii</taxon>
        <taxon>Neopterygii</taxon>
        <taxon>Teleostei</taxon>
        <taxon>Protacanthopterygii</taxon>
        <taxon>Salmoniformes</taxon>
        <taxon>Salmonidae</taxon>
        <taxon>Salmoninae</taxon>
        <taxon>Oncorhynchus</taxon>
    </lineage>
</organism>
<reference evidence="1" key="1">
    <citation type="journal article" date="2014" name="Nat. Commun.">
        <title>The rainbow trout genome provides novel insights into evolution after whole-genome duplication in vertebrates.</title>
        <authorList>
            <person name="Berthelot C."/>
            <person name="Brunet F."/>
            <person name="Chalopin D."/>
            <person name="Juanchich A."/>
            <person name="Bernard M."/>
            <person name="Noel B."/>
            <person name="Bento P."/>
            <person name="Da Silva C."/>
            <person name="Labadie K."/>
            <person name="Alberti A."/>
            <person name="Aury J.M."/>
            <person name="Louis A."/>
            <person name="Dehais P."/>
            <person name="Bardou P."/>
            <person name="Montfort J."/>
            <person name="Klopp C."/>
            <person name="Cabau C."/>
            <person name="Gaspin C."/>
            <person name="Thorgaard G.H."/>
            <person name="Boussaha M."/>
            <person name="Quillet E."/>
            <person name="Guyomard R."/>
            <person name="Galiana D."/>
            <person name="Bobe J."/>
            <person name="Volff J.N."/>
            <person name="Genet C."/>
            <person name="Wincker P."/>
            <person name="Jaillon O."/>
            <person name="Roest Crollius H."/>
            <person name="Guiguen Y."/>
        </authorList>
    </citation>
    <scope>NUCLEOTIDE SEQUENCE [LARGE SCALE GENOMIC DNA]</scope>
</reference>
<proteinExistence type="predicted"/>
<accession>A0A060VU25</accession>
<protein>
    <recommendedName>
        <fullName evidence="3">Reverse transcriptase zinc-binding domain-containing protein</fullName>
    </recommendedName>
</protein>
<evidence type="ECO:0008006" key="3">
    <source>
        <dbReference type="Google" id="ProtNLM"/>
    </source>
</evidence>
<dbReference type="AlphaFoldDB" id="A0A060VU25"/>
<sequence>MVCNCTCGKRSYFLVKCPLACKPKNTNPTVKHGGGSIMLWGSFSAVNTQRVKQVWEKELSVTIDEEMWEDIWRYAKTISICNRTRAIQLRIIHRLHISPNRRHAFSPTSSSPQCLKCKTDTGTLTHCLWPCTKIQRYWSGVLQEIEKILGVDLELDPVSLLLGLPSRHVTSVGKRRLYNILTFAARKNILLQRISDKVPSIKDWHKILFEWVPLEYLTCTLHSKTDKFYKVWEPYLNYLEPERRNDGDGVREAPSGKRKMVYICMGVCVCTHV</sequence>
<dbReference type="EMBL" id="FR904263">
    <property type="protein sequence ID" value="CDQ56484.1"/>
    <property type="molecule type" value="Genomic_DNA"/>
</dbReference>
<evidence type="ECO:0000313" key="1">
    <source>
        <dbReference type="EMBL" id="CDQ56484.1"/>
    </source>
</evidence>